<keyword evidence="2" id="KW-0479">Metal-binding</keyword>
<sequence length="351" mass="40296">MHPTRAVLRRRMFCISISLWVALFLIAVYFSTKGEWPSISIQQADGSLRGISSKRNVAVGVMQSNIYVFDNDSAEDKVITRQELMRVLKKMHNRENIERDYFAYILRRSKKLLQSSDLVYDIKLPNQSSNTQVTVIGDTHGQYDTILYIFQMNGFPSEEHVYIINGDFMDKGSQSIESLIALYLYKLHCPSCIHFTRGNHETDEYFRFMVKRQVLERYDEEVYGLILETIYELPIALTIENKVFVIHAGITSSQLTLEDLKSIKRGIEPEEDTLNMDIIWADPGDEDGMGGDSIRGLLFGPDVSEEFLANNHLKIIVRAHDSTVDSGYQNDHDGRVLTIFFISTMHKGEFP</sequence>
<keyword evidence="4" id="KW-0812">Transmembrane</keyword>
<dbReference type="InterPro" id="IPR051134">
    <property type="entry name" value="PPP_phosphatase"/>
</dbReference>
<dbReference type="PANTHER" id="PTHR45668:SF9">
    <property type="entry name" value="SERINE_THREONINE-PROTEIN PHOSPHATASE 7"/>
    <property type="match status" value="1"/>
</dbReference>
<feature type="transmembrane region" description="Helical" evidence="4">
    <location>
        <begin position="12"/>
        <end position="30"/>
    </location>
</feature>
<dbReference type="GO" id="GO:0016787">
    <property type="term" value="F:hydrolase activity"/>
    <property type="evidence" value="ECO:0007669"/>
    <property type="project" value="InterPro"/>
</dbReference>
<dbReference type="SUPFAM" id="SSF56300">
    <property type="entry name" value="Metallo-dependent phosphatases"/>
    <property type="match status" value="1"/>
</dbReference>
<evidence type="ECO:0000256" key="4">
    <source>
        <dbReference type="SAM" id="Phobius"/>
    </source>
</evidence>
<protein>
    <recommendedName>
        <fullName evidence="5">Serine/threonine specific protein phosphatases domain-containing protein</fullName>
    </recommendedName>
</protein>
<dbReference type="AlphaFoldDB" id="A0A7S3QJD9"/>
<comment type="cofactor">
    <cofactor evidence="1">
        <name>Mn(2+)</name>
        <dbReference type="ChEBI" id="CHEBI:29035"/>
    </cofactor>
</comment>
<accession>A0A7S3QJD9</accession>
<dbReference type="InterPro" id="IPR004843">
    <property type="entry name" value="Calcineurin-like_PHP"/>
</dbReference>
<keyword evidence="4" id="KW-1133">Transmembrane helix</keyword>
<feature type="domain" description="Serine/threonine specific protein phosphatases" evidence="5">
    <location>
        <begin position="97"/>
        <end position="349"/>
    </location>
</feature>
<dbReference type="Gene3D" id="3.60.21.10">
    <property type="match status" value="1"/>
</dbReference>
<evidence type="ECO:0000259" key="5">
    <source>
        <dbReference type="SMART" id="SM00156"/>
    </source>
</evidence>
<dbReference type="InterPro" id="IPR006186">
    <property type="entry name" value="Ser/Thr-sp_prot-phosphatase"/>
</dbReference>
<dbReference type="EMBL" id="HBIO01031288">
    <property type="protein sequence ID" value="CAE0479125.1"/>
    <property type="molecule type" value="Transcribed_RNA"/>
</dbReference>
<gene>
    <name evidence="6" type="ORF">CDEB00056_LOCUS23979</name>
</gene>
<dbReference type="SMART" id="SM00156">
    <property type="entry name" value="PP2Ac"/>
    <property type="match status" value="1"/>
</dbReference>
<keyword evidence="4" id="KW-0472">Membrane</keyword>
<dbReference type="PANTHER" id="PTHR45668">
    <property type="entry name" value="SERINE/THREONINE-PROTEIN PHOSPHATASE 5-RELATED"/>
    <property type="match status" value="1"/>
</dbReference>
<dbReference type="GO" id="GO:0046872">
    <property type="term" value="F:metal ion binding"/>
    <property type="evidence" value="ECO:0007669"/>
    <property type="project" value="UniProtKB-KW"/>
</dbReference>
<evidence type="ECO:0000256" key="3">
    <source>
        <dbReference type="ARBA" id="ARBA00023211"/>
    </source>
</evidence>
<proteinExistence type="predicted"/>
<dbReference type="PRINTS" id="PR00114">
    <property type="entry name" value="STPHPHTASE"/>
</dbReference>
<organism evidence="6">
    <name type="scientific">Chaetoceros debilis</name>
    <dbReference type="NCBI Taxonomy" id="122233"/>
    <lineage>
        <taxon>Eukaryota</taxon>
        <taxon>Sar</taxon>
        <taxon>Stramenopiles</taxon>
        <taxon>Ochrophyta</taxon>
        <taxon>Bacillariophyta</taxon>
        <taxon>Coscinodiscophyceae</taxon>
        <taxon>Chaetocerotophycidae</taxon>
        <taxon>Chaetocerotales</taxon>
        <taxon>Chaetocerotaceae</taxon>
        <taxon>Chaetoceros</taxon>
    </lineage>
</organism>
<evidence type="ECO:0000313" key="6">
    <source>
        <dbReference type="EMBL" id="CAE0479125.1"/>
    </source>
</evidence>
<name>A0A7S3QJD9_9STRA</name>
<reference evidence="6" key="1">
    <citation type="submission" date="2021-01" db="EMBL/GenBank/DDBJ databases">
        <authorList>
            <person name="Corre E."/>
            <person name="Pelletier E."/>
            <person name="Niang G."/>
            <person name="Scheremetjew M."/>
            <person name="Finn R."/>
            <person name="Kale V."/>
            <person name="Holt S."/>
            <person name="Cochrane G."/>
            <person name="Meng A."/>
            <person name="Brown T."/>
            <person name="Cohen L."/>
        </authorList>
    </citation>
    <scope>NUCLEOTIDE SEQUENCE</scope>
    <source>
        <strain evidence="6">MM31A-1</strain>
    </source>
</reference>
<dbReference type="InterPro" id="IPR029052">
    <property type="entry name" value="Metallo-depent_PP-like"/>
</dbReference>
<keyword evidence="3" id="KW-0464">Manganese</keyword>
<evidence type="ECO:0000256" key="2">
    <source>
        <dbReference type="ARBA" id="ARBA00022723"/>
    </source>
</evidence>
<evidence type="ECO:0000256" key="1">
    <source>
        <dbReference type="ARBA" id="ARBA00001936"/>
    </source>
</evidence>
<dbReference type="Pfam" id="PF00149">
    <property type="entry name" value="Metallophos"/>
    <property type="match status" value="1"/>
</dbReference>